<reference evidence="1 2" key="1">
    <citation type="journal article" date="2022" name="Syst. Appl. Microbiol.">
        <title>Natronocalculus amylovorans gen. nov., sp. nov., and Natranaeroarchaeum aerophilus sp. nov., dominant culturable amylolytic natronoarchaea from hypersaline soda lakes in southwestern Siberia.</title>
        <authorList>
            <person name="Sorokin D.Y."/>
            <person name="Elcheninov A.G."/>
            <person name="Khizhniak T.V."/>
            <person name="Koenen M."/>
            <person name="Bale N.J."/>
            <person name="Damste J.S.S."/>
            <person name="Kublanov I.V."/>
        </authorList>
    </citation>
    <scope>NUCLEOTIDE SEQUENCE [LARGE SCALE GENOMIC DNA]</scope>
    <source>
        <strain evidence="1 2">AArc-St1-1</strain>
    </source>
</reference>
<dbReference type="EMBL" id="JAKRVY010000001">
    <property type="protein sequence ID" value="MCL9812570.1"/>
    <property type="molecule type" value="Genomic_DNA"/>
</dbReference>
<name>A0AAE3FP92_9EURY</name>
<keyword evidence="2" id="KW-1185">Reference proteome</keyword>
<sequence>MTALDCDFCGRDVTADDRVWIKTPEFSEGVAAGLWVCAECRPTPGPERRDSVFSEILRTALAEEIDVDVTTKQATLVSDGGRSNQGGSE</sequence>
<accession>A0AAE3FP92</accession>
<evidence type="ECO:0000313" key="2">
    <source>
        <dbReference type="Proteomes" id="UP001202674"/>
    </source>
</evidence>
<comment type="caution">
    <text evidence="1">The sequence shown here is derived from an EMBL/GenBank/DDBJ whole genome shotgun (WGS) entry which is preliminary data.</text>
</comment>
<proteinExistence type="predicted"/>
<organism evidence="1 2">
    <name type="scientific">Natranaeroarchaeum aerophilus</name>
    <dbReference type="NCBI Taxonomy" id="2917711"/>
    <lineage>
        <taxon>Archaea</taxon>
        <taxon>Methanobacteriati</taxon>
        <taxon>Methanobacteriota</taxon>
        <taxon>Stenosarchaea group</taxon>
        <taxon>Halobacteria</taxon>
        <taxon>Halobacteriales</taxon>
        <taxon>Natronoarchaeaceae</taxon>
        <taxon>Natranaeroarchaeum</taxon>
    </lineage>
</organism>
<gene>
    <name evidence="1" type="ORF">AArcSt11_02745</name>
</gene>
<dbReference type="RefSeq" id="WP_250594385.1">
    <property type="nucleotide sequence ID" value="NZ_JAKRVY010000001.1"/>
</dbReference>
<evidence type="ECO:0000313" key="1">
    <source>
        <dbReference type="EMBL" id="MCL9812570.1"/>
    </source>
</evidence>
<dbReference type="Proteomes" id="UP001202674">
    <property type="component" value="Unassembled WGS sequence"/>
</dbReference>
<dbReference type="AlphaFoldDB" id="A0AAE3FP92"/>
<protein>
    <submittedName>
        <fullName evidence="1">Uncharacterized protein</fullName>
    </submittedName>
</protein>